<sequence length="142" mass="16814">MKLMTFFTMIFFIFNHPMYMLMSIIFITLMMSILIYKSMKMMWISLILILLILGGMLILFLYIISLIPNKKLSLNKKIMMLMIFMLMSFPPFKMLETSFLLMNYNFFTSSMNMMLFMMIYLICTLIVVMNIMTSSNAPLSTL</sequence>
<evidence type="ECO:0000313" key="13">
    <source>
        <dbReference type="EMBL" id="AGW06929.1"/>
    </source>
</evidence>
<evidence type="ECO:0000313" key="5">
    <source>
        <dbReference type="EMBL" id="AGW06799.1"/>
    </source>
</evidence>
<reference evidence="7" key="3">
    <citation type="submission" date="2013-06" db="EMBL/GenBank/DDBJ databases">
        <title>Complete mitochondrial genomes reveal ancient population structure of the European Lyme disease vector, Ixodes ricinus.</title>
        <authorList>
            <person name="Carpi G."/>
            <person name="Kim H.L."/>
            <person name="Ratan A."/>
            <person name="Drautz D.I."/>
            <person name="Kazimirova M."/>
            <person name="Rizzoli A."/>
            <person name="Schuster S.C."/>
        </authorList>
    </citation>
    <scope>NUCLEOTIDE SEQUENCE</scope>
    <source>
        <strain evidence="7">IR_20_8</strain>
        <strain evidence="4">IR_25</strain>
        <strain evidence="11">IR_26</strain>
        <strain evidence="9">IR_28</strain>
        <strain evidence="14">IR_3</strain>
        <strain evidence="2">IR_59</strain>
        <strain evidence="5">IR_63</strain>
        <strain evidence="6">IR_64</strain>
        <strain evidence="8">IR_65</strain>
        <strain evidence="3">IR_67</strain>
        <strain evidence="10">IR_7</strain>
    </source>
</reference>
<evidence type="ECO:0000313" key="3">
    <source>
        <dbReference type="EMBL" id="AGW06721.1"/>
    </source>
</evidence>
<evidence type="ECO:0000313" key="7">
    <source>
        <dbReference type="EMBL" id="AGW06825.1"/>
    </source>
</evidence>
<feature type="transmembrane region" description="Helical" evidence="1">
    <location>
        <begin position="79"/>
        <end position="101"/>
    </location>
</feature>
<gene>
    <name evidence="7" type="primary">nad6</name>
</gene>
<proteinExistence type="predicted"/>
<feature type="transmembrane region" description="Helical" evidence="1">
    <location>
        <begin position="12"/>
        <end position="36"/>
    </location>
</feature>
<evidence type="ECO:0000313" key="15">
    <source>
        <dbReference type="EMBL" id="AGW06968.1"/>
    </source>
</evidence>
<dbReference type="EMBL" id="KF197123">
    <property type="protein sequence ID" value="AGW06825.1"/>
    <property type="molecule type" value="Genomic_DNA"/>
</dbReference>
<keyword evidence="1" id="KW-0472">Membrane</keyword>
<name>A0A088BD40_IXORI</name>
<dbReference type="EMBL" id="KF197134">
    <property type="protein sequence ID" value="AGW06968.1"/>
    <property type="molecule type" value="Genomic_DNA"/>
</dbReference>
<dbReference type="EMBL" id="KF197125">
    <property type="protein sequence ID" value="AGW06851.1"/>
    <property type="molecule type" value="Genomic_DNA"/>
</dbReference>
<dbReference type="EMBL" id="KF197127">
    <property type="protein sequence ID" value="AGW06877.1"/>
    <property type="molecule type" value="Genomic_DNA"/>
</dbReference>
<dbReference type="EMBL" id="KF197132">
    <property type="protein sequence ID" value="AGW06942.1"/>
    <property type="molecule type" value="Genomic_DNA"/>
</dbReference>
<keyword evidence="1" id="KW-0812">Transmembrane</keyword>
<evidence type="ECO:0000313" key="8">
    <source>
        <dbReference type="EMBL" id="AGW06838.1"/>
    </source>
</evidence>
<reference evidence="13" key="1">
    <citation type="submission" date="2013-06" db="EMBL/GenBank/DDBJ databases">
        <title>Complete mitochondrial genomes reveal ancient population structure of the European Lyme disease vector, Ixodes ricinus.</title>
        <authorList>
            <person name="Carpi G."/>
            <person name="Kim H.L."/>
            <person name="Ratan A."/>
            <person name="Drautz D.I."/>
        </authorList>
    </citation>
    <scope>NUCLEOTIDE SEQUENCE</scope>
    <source>
        <strain evidence="13">IR_66</strain>
    </source>
</reference>
<dbReference type="EMBL" id="KF197122">
    <property type="protein sequence ID" value="AGW06812.1"/>
    <property type="molecule type" value="Genomic_DNA"/>
</dbReference>
<reference evidence="12" key="4">
    <citation type="submission" date="2013-06" db="EMBL/GenBank/DDBJ databases">
        <title>Complete mitochondrial genomes revealed ancient population structure of the European Lyme disease vector, Ixodes ricinus.</title>
        <authorList>
            <person name="Carpi G."/>
            <person name="Kim H.L."/>
            <person name="Ratan A."/>
            <person name="Drautz D.I."/>
            <person name="Kazimirova M."/>
            <person name="Rizzoli A."/>
            <person name="Schuster S.C."/>
        </authorList>
    </citation>
    <scope>NUCLEOTIDE SEQUENCE</scope>
    <source>
        <strain evidence="12">IR_5</strain>
    </source>
</reference>
<dbReference type="EMBL" id="KF197129">
    <property type="protein sequence ID" value="AGW06903.1"/>
    <property type="molecule type" value="Genomic_DNA"/>
</dbReference>
<dbReference type="EMBL" id="KF197116">
    <property type="protein sequence ID" value="AGW06734.1"/>
    <property type="molecule type" value="Genomic_DNA"/>
</dbReference>
<evidence type="ECO:0000256" key="1">
    <source>
        <dbReference type="SAM" id="Phobius"/>
    </source>
</evidence>
<evidence type="ECO:0000313" key="9">
    <source>
        <dbReference type="EMBL" id="AGW06851.1"/>
    </source>
</evidence>
<dbReference type="EMBL" id="KF197131">
    <property type="protein sequence ID" value="AGW06929.1"/>
    <property type="molecule type" value="Genomic_DNA"/>
</dbReference>
<dbReference type="EMBL" id="KF197121">
    <property type="protein sequence ID" value="AGW06799.1"/>
    <property type="molecule type" value="Genomic_DNA"/>
</dbReference>
<evidence type="ECO:0000313" key="14">
    <source>
        <dbReference type="EMBL" id="AGW06942.1"/>
    </source>
</evidence>
<dbReference type="EMBL" id="KF197115">
    <property type="protein sequence ID" value="AGW06721.1"/>
    <property type="molecule type" value="Genomic_DNA"/>
</dbReference>
<dbReference type="AlphaFoldDB" id="A0A088BD40"/>
<evidence type="ECO:0000313" key="10">
    <source>
        <dbReference type="EMBL" id="AGW06877.1"/>
    </source>
</evidence>
<evidence type="ECO:0000313" key="11">
    <source>
        <dbReference type="EMBL" id="AGW06903.1"/>
    </source>
</evidence>
<evidence type="ECO:0000313" key="4">
    <source>
        <dbReference type="EMBL" id="AGW06734.1"/>
    </source>
</evidence>
<evidence type="ECO:0000313" key="2">
    <source>
        <dbReference type="EMBL" id="AGW06708.1"/>
    </source>
</evidence>
<dbReference type="EMBL" id="KF197124">
    <property type="protein sequence ID" value="AGW06838.1"/>
    <property type="molecule type" value="Genomic_DNA"/>
</dbReference>
<feature type="transmembrane region" description="Helical" evidence="1">
    <location>
        <begin position="42"/>
        <end position="67"/>
    </location>
</feature>
<keyword evidence="7" id="KW-0496">Mitochondrion</keyword>
<geneLocation type="mitochondrion" evidence="7"/>
<keyword evidence="1" id="KW-1133">Transmembrane helix</keyword>
<dbReference type="EMBL" id="KF197114">
    <property type="protein sequence ID" value="AGW06708.1"/>
    <property type="molecule type" value="Genomic_DNA"/>
</dbReference>
<feature type="transmembrane region" description="Helical" evidence="1">
    <location>
        <begin position="113"/>
        <end position="132"/>
    </location>
</feature>
<dbReference type="EMBL" id="KF197130">
    <property type="protein sequence ID" value="AGW06916.1"/>
    <property type="molecule type" value="Genomic_DNA"/>
</dbReference>
<organism evidence="7">
    <name type="scientific">Ixodes ricinus</name>
    <name type="common">Common tick</name>
    <name type="synonym">Acarus ricinus</name>
    <dbReference type="NCBI Taxonomy" id="34613"/>
    <lineage>
        <taxon>Eukaryota</taxon>
        <taxon>Metazoa</taxon>
        <taxon>Ecdysozoa</taxon>
        <taxon>Arthropoda</taxon>
        <taxon>Chelicerata</taxon>
        <taxon>Arachnida</taxon>
        <taxon>Acari</taxon>
        <taxon>Parasitiformes</taxon>
        <taxon>Ixodida</taxon>
        <taxon>Ixodoidea</taxon>
        <taxon>Ixodidae</taxon>
        <taxon>Ixodinae</taxon>
        <taxon>Ixodes</taxon>
    </lineage>
</organism>
<protein>
    <submittedName>
        <fullName evidence="7">NADH dehydrogenase subunit 6</fullName>
    </submittedName>
</protein>
<accession>A0A088BD40</accession>
<evidence type="ECO:0000313" key="6">
    <source>
        <dbReference type="EMBL" id="AGW06812.1"/>
    </source>
</evidence>
<evidence type="ECO:0000313" key="12">
    <source>
        <dbReference type="EMBL" id="AGW06916.1"/>
    </source>
</evidence>
<reference evidence="15" key="2">
    <citation type="submission" date="2013-06" db="EMBL/GenBank/DDBJ databases">
        <title>Complete mitochondrial genomes reveal ancient population structure of the European Lyme disease vector, Ixodes ricinus.</title>
        <authorList>
            <person name="Carpi G."/>
            <person name="Kim H.I."/>
            <person name="Ratan A."/>
            <person name="Drautz D.I."/>
            <person name="Kazimirova M."/>
            <person name="Rizzoli A."/>
            <person name="Schuster S.C."/>
        </authorList>
    </citation>
    <scope>NUCLEOTIDE SEQUENCE</scope>
    <source>
        <strain evidence="15">IR_27</strain>
    </source>
</reference>